<dbReference type="Proteomes" id="UP000828443">
    <property type="component" value="Segment"/>
</dbReference>
<organism evidence="1 2">
    <name type="scientific">Kosakonia phage Kc263</name>
    <dbReference type="NCBI Taxonomy" id="2863194"/>
    <lineage>
        <taxon>Viruses</taxon>
        <taxon>Duplodnaviria</taxon>
        <taxon>Heunggongvirae</taxon>
        <taxon>Uroviricota</taxon>
        <taxon>Caudoviricetes</taxon>
        <taxon>Chimalliviridae</taxon>
        <taxon>Branisovskavirus</taxon>
        <taxon>Branisovskavirus Kc263</taxon>
    </lineage>
</organism>
<proteinExistence type="predicted"/>
<reference evidence="1" key="1">
    <citation type="journal article" date="2021" name="Viruses">
        <title>Novel Viruses That Lyse Plant and Human Strains of Kosakonia cowanii.</title>
        <authorList>
            <person name="Petrzik K."/>
            <person name="Brazdova S."/>
            <person name="Krawczyk K."/>
        </authorList>
    </citation>
    <scope>NUCLEOTIDE SEQUENCE</scope>
</reference>
<sequence length="283" mass="32545">MLSNNKDWFYKDSYFRQWHRVILRGGGDQYPHQVSIPLTALNLDSKGDWSDTSQIRIVRTEPRYSAFKDTGTWTHHLPDDVYEMMVEQMGKPKADFMVHADILPLIDWEVWARHNNGGCFLDICQRKFKWTFIKNNVVADGTDSVFINQERFLIAMDRLPVAGEQPIGGLIVTGPDHEVRFLINYDMTHDLIAAEIYYSNEDFDHISRFSKRYNPEWGSQLSAMLETTPLSNKYKGDVNTLTNLHQVIKSATVGMSLIKTGIEPVEQQAHVRAFNNSPTKTTS</sequence>
<dbReference type="EMBL" id="MZ348422">
    <property type="protein sequence ID" value="QYN79900.1"/>
    <property type="molecule type" value="Genomic_DNA"/>
</dbReference>
<name>A0AAE7WFK5_9CAUD</name>
<accession>A0AAE7WFK5</accession>
<evidence type="ECO:0000313" key="2">
    <source>
        <dbReference type="Proteomes" id="UP000828443"/>
    </source>
</evidence>
<dbReference type="GeneID" id="77953077"/>
<evidence type="ECO:0000313" key="1">
    <source>
        <dbReference type="EMBL" id="QYN79900.1"/>
    </source>
</evidence>
<dbReference type="KEGG" id="vg:77953077"/>
<keyword evidence="2" id="KW-1185">Reference proteome</keyword>
<dbReference type="RefSeq" id="YP_010676712.1">
    <property type="nucleotide sequence ID" value="NC_071015.1"/>
</dbReference>
<protein>
    <submittedName>
        <fullName evidence="1">Uncharacterized protein</fullName>
    </submittedName>
</protein>